<dbReference type="EMBL" id="CP106738">
    <property type="protein sequence ID" value="UXX83452.1"/>
    <property type="molecule type" value="Genomic_DNA"/>
</dbReference>
<feature type="region of interest" description="Disordered" evidence="1">
    <location>
        <begin position="100"/>
        <end position="153"/>
    </location>
</feature>
<feature type="compositionally biased region" description="Acidic residues" evidence="1">
    <location>
        <begin position="295"/>
        <end position="308"/>
    </location>
</feature>
<feature type="compositionally biased region" description="Acidic residues" evidence="1">
    <location>
        <begin position="464"/>
        <end position="478"/>
    </location>
</feature>
<feature type="region of interest" description="Disordered" evidence="1">
    <location>
        <begin position="280"/>
        <end position="406"/>
    </location>
</feature>
<name>A0ABY6DBF7_9RHOB</name>
<feature type="region of interest" description="Disordered" evidence="1">
    <location>
        <begin position="464"/>
        <end position="722"/>
    </location>
</feature>
<feature type="compositionally biased region" description="Polar residues" evidence="1">
    <location>
        <begin position="507"/>
        <end position="519"/>
    </location>
</feature>
<evidence type="ECO:0000256" key="1">
    <source>
        <dbReference type="SAM" id="MobiDB-lite"/>
    </source>
</evidence>
<feature type="compositionally biased region" description="Basic and acidic residues" evidence="1">
    <location>
        <begin position="548"/>
        <end position="564"/>
    </location>
</feature>
<feature type="compositionally biased region" description="Acidic residues" evidence="1">
    <location>
        <begin position="139"/>
        <end position="149"/>
    </location>
</feature>
<feature type="compositionally biased region" description="Acidic residues" evidence="1">
    <location>
        <begin position="346"/>
        <end position="359"/>
    </location>
</feature>
<feature type="compositionally biased region" description="Acidic residues" evidence="1">
    <location>
        <begin position="385"/>
        <end position="406"/>
    </location>
</feature>
<feature type="compositionally biased region" description="Basic and acidic residues" evidence="1">
    <location>
        <begin position="367"/>
        <end position="384"/>
    </location>
</feature>
<evidence type="ECO:0000313" key="2">
    <source>
        <dbReference type="EMBL" id="UXX83452.1"/>
    </source>
</evidence>
<proteinExistence type="predicted"/>
<keyword evidence="3" id="KW-1185">Reference proteome</keyword>
<sequence length="811" mass="86682">MVSTSKILTVSYGTFSCTLEGFDDSFDTMKAIAEYFRDLASDDRYFGAEPPTPDAEMLARIAEREVARRVEAHDENGQIVLRTGAASALTDAAADAAHSAVSSARDTAEAPSDGDEAETAEAEAASHTATPSVDVAQPESDDTDDDAFTSDDGAYSEDAYADVETIAPAPAPAPESVADKLRRIRAVASPASPAFDNSYSEDEHADTAARDFLGSTAADLDAILEVDDANEPDAAAQPDAGSYENVEAYEDEDEEDILAHLIDEKVDESDADDLTAISPAAETAPDAASPLADTADSDDQDAEEEPDAVADTASTADADDQAMLDALLAGDEDEIAQEDAAQTEVLADEDGQDGDESEPSESYLASEESRADESSESFADRENLNENDDDNDNIAFEDDDTPGDGVEIELAAEDTLAQLMADALRDEASATTDDADYAIAENAPTKPPLAARVIKVKRREIDDAIADGTLEETSDSEVDTSGSDPSPLSDEDEAELQRELAEVEAELQQTRRPATQQQVPDEVSFPQETTVEDTADAVIESAKAQSEASHEARDTDAKRGKRLEPMAADDQAPRIFDEAATQLEEPESNERRNAIQHLRAAVAATKAERSAGGAMQEDVDDEPYRLDLKSAVRPRRPQAVSGTGERSARSERPRSTRPAPLKLVAEQRIDAPSSEPVRPRRVSRSDLAAAPRQETPASEAPQPTASNPPAPQSTTEAGNFIDFAEDMGARSLPDLLEAAAAYMSDVEGHSEFSRPMLMHKLKEASPADFSREEGLRSFGKLLRDGKLQKLKGGRFAVTDATDFRPRTRAAG</sequence>
<evidence type="ECO:0000313" key="3">
    <source>
        <dbReference type="Proteomes" id="UP001064087"/>
    </source>
</evidence>
<evidence type="ECO:0008006" key="4">
    <source>
        <dbReference type="Google" id="ProtNLM"/>
    </source>
</evidence>
<protein>
    <recommendedName>
        <fullName evidence="4">Chemotaxis protein CheA</fullName>
    </recommendedName>
</protein>
<dbReference type="Proteomes" id="UP001064087">
    <property type="component" value="Chromosome"/>
</dbReference>
<accession>A0ABY6DBF7</accession>
<organism evidence="2 3">
    <name type="scientific">Roseovarius pelagicus</name>
    <dbReference type="NCBI Taxonomy" id="2980108"/>
    <lineage>
        <taxon>Bacteria</taxon>
        <taxon>Pseudomonadati</taxon>
        <taxon>Pseudomonadota</taxon>
        <taxon>Alphaproteobacteria</taxon>
        <taxon>Rhodobacterales</taxon>
        <taxon>Roseobacteraceae</taxon>
        <taxon>Roseovarius</taxon>
    </lineage>
</organism>
<dbReference type="PROSITE" id="PS51257">
    <property type="entry name" value="PROKAR_LIPOPROTEIN"/>
    <property type="match status" value="1"/>
</dbReference>
<dbReference type="RefSeq" id="WP_263048044.1">
    <property type="nucleotide sequence ID" value="NZ_CP106738.1"/>
</dbReference>
<reference evidence="2" key="1">
    <citation type="submission" date="2022-10" db="EMBL/GenBank/DDBJ databases">
        <title>Roseovarius pelagicus sp. nov., isolated from Arctic seawater.</title>
        <authorList>
            <person name="Hong Y.W."/>
            <person name="Hwang C.Y."/>
        </authorList>
    </citation>
    <scope>NUCLEOTIDE SEQUENCE</scope>
    <source>
        <strain evidence="2">HL-MP18</strain>
    </source>
</reference>
<feature type="compositionally biased region" description="Acidic residues" evidence="1">
    <location>
        <begin position="112"/>
        <end position="121"/>
    </location>
</feature>
<gene>
    <name evidence="2" type="ORF">N7U68_01865</name>
</gene>